<dbReference type="PROSITE" id="PS01280">
    <property type="entry name" value="GIDA_1"/>
    <property type="match status" value="1"/>
</dbReference>
<dbReference type="InterPro" id="IPR020595">
    <property type="entry name" value="MnmG-rel_CS"/>
</dbReference>
<proteinExistence type="inferred from homology"/>
<dbReference type="PANTHER" id="PTHR11806">
    <property type="entry name" value="GLUCOSE INHIBITED DIVISION PROTEIN A"/>
    <property type="match status" value="1"/>
</dbReference>
<dbReference type="NCBIfam" id="TIGR00136">
    <property type="entry name" value="mnmG_gidA"/>
    <property type="match status" value="1"/>
</dbReference>
<dbReference type="InterPro" id="IPR026904">
    <property type="entry name" value="MnmG_C"/>
</dbReference>
<comment type="function">
    <text evidence="6">Component of the MSS1-MTO1 complex that catalyzes the 5-carboxymethylaminomethyluridine (cmnm(5)U) modification at the 34th wobble position (U34) of mitochondrial tRNAs.</text>
</comment>
<dbReference type="Gene3D" id="3.50.50.60">
    <property type="entry name" value="FAD/NAD(P)-binding domain"/>
    <property type="match status" value="2"/>
</dbReference>
<dbReference type="PROSITE" id="PS01281">
    <property type="entry name" value="GIDA_2"/>
    <property type="match status" value="1"/>
</dbReference>
<dbReference type="GO" id="GO:0030488">
    <property type="term" value="P:tRNA methylation"/>
    <property type="evidence" value="ECO:0007669"/>
    <property type="project" value="TreeGrafter"/>
</dbReference>
<keyword evidence="4" id="KW-0819">tRNA processing</keyword>
<dbReference type="InterPro" id="IPR036188">
    <property type="entry name" value="FAD/NAD-bd_sf"/>
</dbReference>
<dbReference type="Proteomes" id="UP000887226">
    <property type="component" value="Unassembled WGS sequence"/>
</dbReference>
<dbReference type="SMART" id="SM01228">
    <property type="entry name" value="GIDA_assoc_3"/>
    <property type="match status" value="1"/>
</dbReference>
<dbReference type="PANTHER" id="PTHR11806:SF0">
    <property type="entry name" value="PROTEIN MTO1 HOMOLOG, MITOCHONDRIAL"/>
    <property type="match status" value="1"/>
</dbReference>
<evidence type="ECO:0000313" key="9">
    <source>
        <dbReference type="Proteomes" id="UP000887226"/>
    </source>
</evidence>
<dbReference type="GO" id="GO:0050660">
    <property type="term" value="F:flavin adenine dinucleotide binding"/>
    <property type="evidence" value="ECO:0007669"/>
    <property type="project" value="InterPro"/>
</dbReference>
<sequence>MVGITRLYQPILRFTPHHTPIVSRLIWQCPRRSFAHVAEGTRPYDVIVIGGGHAGAEACTGAARSGARTALVTPKLDNIGVCSCNPSFGGIGKGTMLREIDALDGVAGKVIDKAGVQFKVLNRRKGPAVWGPRAQIDRELYKKHMREELENYSNLSIVTGSVADIIIATEDGRAWGSKITGVRLETGEILPTNQVIITTGTFLGGEIHIGLESYSSGRMGEAATSGLSKSLRDAGFELGRLKTGTPPRLDRKSIDFSVLDPHTGDDPPTPFSYLNEMVSVQDQMLCYATATNEASHDVVRANLDNSIHIRENVQGPRYCPSLESKVIRFADKQQHIVWLEPEGFNSEVIYPNGISMTIPADAQEKILRTIRGLETVTMLQPGYGVEYDYVDPRSLKATLETKAIQGLYLAGQINGTTGYEEAAAQGIIAGINAGLASQQLEPIVLSRADGYIGIMIDDLITKGVSEPYRMFTSRSEYRMSARADNADLRLTAKGHEAGIIGEKRWKHFTDEVAQMEELKLALVKHTSSAPVWIKDGFKVTNDSTKRNAFEVLRLAGMTLDQMSSQVPEILQYSNNIKRRVEIESIYAPYVQQQAAAMKVFLKDESLKLPLDLDYDSIFGLSMHEKSILRATKPESVGQARRVEGMTPAGCLRLLAVVRKKNRASAKSLGFDEVDTM</sequence>
<name>A0A9P8CB27_9HELO</name>
<evidence type="ECO:0000313" key="8">
    <source>
        <dbReference type="EMBL" id="KAG9240135.1"/>
    </source>
</evidence>
<dbReference type="GO" id="GO:0005737">
    <property type="term" value="C:cytoplasm"/>
    <property type="evidence" value="ECO:0007669"/>
    <property type="project" value="UniProtKB-ARBA"/>
</dbReference>
<accession>A0A9P8CB27</accession>
<dbReference type="InterPro" id="IPR040131">
    <property type="entry name" value="MnmG_N"/>
</dbReference>
<dbReference type="GO" id="GO:0002098">
    <property type="term" value="P:tRNA wobble uridine modification"/>
    <property type="evidence" value="ECO:0007669"/>
    <property type="project" value="InterPro"/>
</dbReference>
<dbReference type="OrthoDB" id="3329at2759"/>
<dbReference type="FunFam" id="3.50.50.60:FF:000145">
    <property type="entry name" value="tRNA uridine 5-carboxymethylaminomethyl modification enzyme"/>
    <property type="match status" value="1"/>
</dbReference>
<keyword evidence="3" id="KW-0285">Flavoprotein</keyword>
<evidence type="ECO:0000259" key="7">
    <source>
        <dbReference type="SMART" id="SM01228"/>
    </source>
</evidence>
<dbReference type="EMBL" id="MU254571">
    <property type="protein sequence ID" value="KAG9240135.1"/>
    <property type="molecule type" value="Genomic_DNA"/>
</dbReference>
<dbReference type="SUPFAM" id="SSF51905">
    <property type="entry name" value="FAD/NAD(P)-binding domain"/>
    <property type="match status" value="1"/>
</dbReference>
<organism evidence="8 9">
    <name type="scientific">Calycina marina</name>
    <dbReference type="NCBI Taxonomy" id="1763456"/>
    <lineage>
        <taxon>Eukaryota</taxon>
        <taxon>Fungi</taxon>
        <taxon>Dikarya</taxon>
        <taxon>Ascomycota</taxon>
        <taxon>Pezizomycotina</taxon>
        <taxon>Leotiomycetes</taxon>
        <taxon>Helotiales</taxon>
        <taxon>Pezizellaceae</taxon>
        <taxon>Calycina</taxon>
    </lineage>
</organism>
<protein>
    <submittedName>
        <fullName evidence="8">Mitochondrial protein-like protein</fullName>
    </submittedName>
</protein>
<evidence type="ECO:0000256" key="1">
    <source>
        <dbReference type="ARBA" id="ARBA00001974"/>
    </source>
</evidence>
<dbReference type="Gene3D" id="1.10.150.570">
    <property type="entry name" value="GidA associated domain, C-terminal subdomain"/>
    <property type="match status" value="1"/>
</dbReference>
<dbReference type="Pfam" id="PF01134">
    <property type="entry name" value="GIDA"/>
    <property type="match status" value="1"/>
</dbReference>
<dbReference type="AlphaFoldDB" id="A0A9P8CB27"/>
<dbReference type="InterPro" id="IPR047001">
    <property type="entry name" value="MnmG_C_subdom"/>
</dbReference>
<evidence type="ECO:0000256" key="5">
    <source>
        <dbReference type="ARBA" id="ARBA00022827"/>
    </source>
</evidence>
<keyword evidence="9" id="KW-1185">Reference proteome</keyword>
<reference evidence="8" key="1">
    <citation type="journal article" date="2021" name="IMA Fungus">
        <title>Genomic characterization of three marine fungi, including Emericellopsis atlantica sp. nov. with signatures of a generalist lifestyle and marine biomass degradation.</title>
        <authorList>
            <person name="Hagestad O.C."/>
            <person name="Hou L."/>
            <person name="Andersen J.H."/>
            <person name="Hansen E.H."/>
            <person name="Altermark B."/>
            <person name="Li C."/>
            <person name="Kuhnert E."/>
            <person name="Cox R.J."/>
            <person name="Crous P.W."/>
            <person name="Spatafora J.W."/>
            <person name="Lail K."/>
            <person name="Amirebrahimi M."/>
            <person name="Lipzen A."/>
            <person name="Pangilinan J."/>
            <person name="Andreopoulos W."/>
            <person name="Hayes R.D."/>
            <person name="Ng V."/>
            <person name="Grigoriev I.V."/>
            <person name="Jackson S.A."/>
            <person name="Sutton T.D.S."/>
            <person name="Dobson A.D.W."/>
            <person name="Rama T."/>
        </authorList>
    </citation>
    <scope>NUCLEOTIDE SEQUENCE</scope>
    <source>
        <strain evidence="8">TRa3180A</strain>
    </source>
</reference>
<comment type="cofactor">
    <cofactor evidence="1">
        <name>FAD</name>
        <dbReference type="ChEBI" id="CHEBI:57692"/>
    </cofactor>
</comment>
<comment type="caution">
    <text evidence="8">The sequence shown here is derived from an EMBL/GenBank/DDBJ whole genome shotgun (WGS) entry which is preliminary data.</text>
</comment>
<dbReference type="HAMAP" id="MF_00129">
    <property type="entry name" value="MnmG_GidA"/>
    <property type="match status" value="1"/>
</dbReference>
<evidence type="ECO:0000256" key="4">
    <source>
        <dbReference type="ARBA" id="ARBA00022694"/>
    </source>
</evidence>
<gene>
    <name evidence="8" type="ORF">BJ878DRAFT_317185</name>
</gene>
<dbReference type="InterPro" id="IPR049312">
    <property type="entry name" value="GIDA_C_N"/>
</dbReference>
<evidence type="ECO:0000256" key="3">
    <source>
        <dbReference type="ARBA" id="ARBA00022630"/>
    </source>
</evidence>
<dbReference type="InterPro" id="IPR044920">
    <property type="entry name" value="MnmG_C_subdom_sf"/>
</dbReference>
<dbReference type="InterPro" id="IPR004416">
    <property type="entry name" value="MnmG"/>
</dbReference>
<keyword evidence="5" id="KW-0274">FAD</keyword>
<evidence type="ECO:0000256" key="2">
    <source>
        <dbReference type="ARBA" id="ARBA00007653"/>
    </source>
</evidence>
<dbReference type="Pfam" id="PF21680">
    <property type="entry name" value="GIDA_C_1st"/>
    <property type="match status" value="1"/>
</dbReference>
<dbReference type="Pfam" id="PF13932">
    <property type="entry name" value="SAM_GIDA_C"/>
    <property type="match status" value="1"/>
</dbReference>
<dbReference type="FunFam" id="3.50.50.60:FF:000002">
    <property type="entry name" value="tRNA uridine 5-carboxymethylaminomethyl modification enzyme MnmG"/>
    <property type="match status" value="1"/>
</dbReference>
<comment type="similarity">
    <text evidence="2">Belongs to the MnmG family.</text>
</comment>
<dbReference type="InterPro" id="IPR002218">
    <property type="entry name" value="MnmG-rel"/>
</dbReference>
<evidence type="ECO:0000256" key="6">
    <source>
        <dbReference type="ARBA" id="ARBA00054993"/>
    </source>
</evidence>
<feature type="domain" description="tRNA uridine 5-carboxymethylaminomethyl modification enzyme C-terminal subdomain" evidence="7">
    <location>
        <begin position="584"/>
        <end position="655"/>
    </location>
</feature>